<evidence type="ECO:0000313" key="1">
    <source>
        <dbReference type="EMBL" id="KIM57841.1"/>
    </source>
</evidence>
<dbReference type="Proteomes" id="UP000053989">
    <property type="component" value="Unassembled WGS sequence"/>
</dbReference>
<dbReference type="EMBL" id="KN822095">
    <property type="protein sequence ID" value="KIM57841.1"/>
    <property type="molecule type" value="Genomic_DNA"/>
</dbReference>
<reference evidence="1 2" key="1">
    <citation type="submission" date="2014-04" db="EMBL/GenBank/DDBJ databases">
        <authorList>
            <consortium name="DOE Joint Genome Institute"/>
            <person name="Kuo A."/>
            <person name="Kohler A."/>
            <person name="Nagy L.G."/>
            <person name="Floudas D."/>
            <person name="Copeland A."/>
            <person name="Barry K.W."/>
            <person name="Cichocki N."/>
            <person name="Veneault-Fourrey C."/>
            <person name="LaButti K."/>
            <person name="Lindquist E.A."/>
            <person name="Lipzen A."/>
            <person name="Lundell T."/>
            <person name="Morin E."/>
            <person name="Murat C."/>
            <person name="Sun H."/>
            <person name="Tunlid A."/>
            <person name="Henrissat B."/>
            <person name="Grigoriev I.V."/>
            <person name="Hibbett D.S."/>
            <person name="Martin F."/>
            <person name="Nordberg H.P."/>
            <person name="Cantor M.N."/>
            <person name="Hua S.X."/>
        </authorList>
    </citation>
    <scope>NUCLEOTIDE SEQUENCE [LARGE SCALE GENOMIC DNA]</scope>
    <source>
        <strain evidence="1 2">Foug A</strain>
    </source>
</reference>
<dbReference type="HOGENOM" id="CLU_132229_0_0_1"/>
<reference evidence="2" key="2">
    <citation type="submission" date="2015-01" db="EMBL/GenBank/DDBJ databases">
        <title>Evolutionary Origins and Diversification of the Mycorrhizal Mutualists.</title>
        <authorList>
            <consortium name="DOE Joint Genome Institute"/>
            <consortium name="Mycorrhizal Genomics Consortium"/>
            <person name="Kohler A."/>
            <person name="Kuo A."/>
            <person name="Nagy L.G."/>
            <person name="Floudas D."/>
            <person name="Copeland A."/>
            <person name="Barry K.W."/>
            <person name="Cichocki N."/>
            <person name="Veneault-Fourrey C."/>
            <person name="LaButti K."/>
            <person name="Lindquist E.A."/>
            <person name="Lipzen A."/>
            <person name="Lundell T."/>
            <person name="Morin E."/>
            <person name="Murat C."/>
            <person name="Riley R."/>
            <person name="Ohm R."/>
            <person name="Sun H."/>
            <person name="Tunlid A."/>
            <person name="Henrissat B."/>
            <person name="Grigoriev I.V."/>
            <person name="Hibbett D.S."/>
            <person name="Martin F."/>
        </authorList>
    </citation>
    <scope>NUCLEOTIDE SEQUENCE [LARGE SCALE GENOMIC DNA]</scope>
    <source>
        <strain evidence="2">Foug A</strain>
    </source>
</reference>
<gene>
    <name evidence="1" type="ORF">SCLCIDRAFT_1219111</name>
</gene>
<evidence type="ECO:0000313" key="2">
    <source>
        <dbReference type="Proteomes" id="UP000053989"/>
    </source>
</evidence>
<dbReference type="InParanoid" id="A0A0C3DPB9"/>
<name>A0A0C3DPB9_9AGAM</name>
<sequence length="138" mass="15476">MSYNTSDVCQLGEGYFSMKVNGESVVVNSANDVMADPTTKPTRFYIKKFQSGDVCTYVIYNADKSKYAEYSEGWTVYMTDSGAPRNWTITLVKDSIYTIQPGPPSINAWTTPYDKSGQIYLTTKQTDLPEQEFTITPA</sequence>
<organism evidence="1 2">
    <name type="scientific">Scleroderma citrinum Foug A</name>
    <dbReference type="NCBI Taxonomy" id="1036808"/>
    <lineage>
        <taxon>Eukaryota</taxon>
        <taxon>Fungi</taxon>
        <taxon>Dikarya</taxon>
        <taxon>Basidiomycota</taxon>
        <taxon>Agaricomycotina</taxon>
        <taxon>Agaricomycetes</taxon>
        <taxon>Agaricomycetidae</taxon>
        <taxon>Boletales</taxon>
        <taxon>Sclerodermatineae</taxon>
        <taxon>Sclerodermataceae</taxon>
        <taxon>Scleroderma</taxon>
    </lineage>
</organism>
<keyword evidence="2" id="KW-1185">Reference proteome</keyword>
<dbReference type="AlphaFoldDB" id="A0A0C3DPB9"/>
<protein>
    <submittedName>
        <fullName evidence="1">Uncharacterized protein</fullName>
    </submittedName>
</protein>
<proteinExistence type="predicted"/>
<accession>A0A0C3DPB9</accession>